<dbReference type="GO" id="GO:0016020">
    <property type="term" value="C:membrane"/>
    <property type="evidence" value="ECO:0007669"/>
    <property type="project" value="UniProtKB-SubCell"/>
</dbReference>
<organism evidence="6 7">
    <name type="scientific">Micropruina glycogenica</name>
    <dbReference type="NCBI Taxonomy" id="75385"/>
    <lineage>
        <taxon>Bacteria</taxon>
        <taxon>Bacillati</taxon>
        <taxon>Actinomycetota</taxon>
        <taxon>Actinomycetes</taxon>
        <taxon>Propionibacteriales</taxon>
        <taxon>Nocardioidaceae</taxon>
        <taxon>Micropruina</taxon>
    </lineage>
</organism>
<feature type="transmembrane region" description="Helical" evidence="5">
    <location>
        <begin position="304"/>
        <end position="323"/>
    </location>
</feature>
<dbReference type="PANTHER" id="PTHR47704:SF1">
    <property type="entry name" value="POTASSIUM TRANSPORTER KIMA"/>
    <property type="match status" value="1"/>
</dbReference>
<feature type="transmembrane region" description="Helical" evidence="5">
    <location>
        <begin position="330"/>
        <end position="351"/>
    </location>
</feature>
<keyword evidence="7" id="KW-1185">Reference proteome</keyword>
<feature type="transmembrane region" description="Helical" evidence="5">
    <location>
        <begin position="139"/>
        <end position="160"/>
    </location>
</feature>
<evidence type="ECO:0000256" key="1">
    <source>
        <dbReference type="ARBA" id="ARBA00004141"/>
    </source>
</evidence>
<evidence type="ECO:0000256" key="4">
    <source>
        <dbReference type="ARBA" id="ARBA00023136"/>
    </source>
</evidence>
<accession>A0A2N9JE55</accession>
<reference evidence="6 7" key="1">
    <citation type="submission" date="2018-02" db="EMBL/GenBank/DDBJ databases">
        <authorList>
            <person name="Cohen D.B."/>
            <person name="Kent A.D."/>
        </authorList>
    </citation>
    <scope>NUCLEOTIDE SEQUENCE [LARGE SCALE GENOMIC DNA]</scope>
    <source>
        <strain evidence="6">1</strain>
    </source>
</reference>
<keyword evidence="4 5" id="KW-0472">Membrane</keyword>
<dbReference type="KEGG" id="mgg:MPLG2_0783"/>
<dbReference type="GO" id="GO:0022857">
    <property type="term" value="F:transmembrane transporter activity"/>
    <property type="evidence" value="ECO:0007669"/>
    <property type="project" value="InterPro"/>
</dbReference>
<dbReference type="PANTHER" id="PTHR47704">
    <property type="entry name" value="POTASSIUM TRANSPORTER KIMA"/>
    <property type="match status" value="1"/>
</dbReference>
<keyword evidence="2 5" id="KW-0812">Transmembrane</keyword>
<keyword evidence="3 5" id="KW-1133">Transmembrane helix</keyword>
<gene>
    <name evidence="6" type="ORF">MPLG2_0783</name>
</gene>
<dbReference type="InterPro" id="IPR053153">
    <property type="entry name" value="APC_K+_Transporter"/>
</dbReference>
<evidence type="ECO:0000256" key="3">
    <source>
        <dbReference type="ARBA" id="ARBA00022989"/>
    </source>
</evidence>
<dbReference type="AlphaFoldDB" id="A0A2N9JE55"/>
<feature type="transmembrane region" description="Helical" evidence="5">
    <location>
        <begin position="111"/>
        <end position="133"/>
    </location>
</feature>
<dbReference type="Proteomes" id="UP000238164">
    <property type="component" value="Chromosome 1"/>
</dbReference>
<dbReference type="Pfam" id="PF13520">
    <property type="entry name" value="AA_permease_2"/>
    <property type="match status" value="1"/>
</dbReference>
<dbReference type="Gene3D" id="1.20.1740.10">
    <property type="entry name" value="Amino acid/polyamine transporter I"/>
    <property type="match status" value="1"/>
</dbReference>
<feature type="transmembrane region" description="Helical" evidence="5">
    <location>
        <begin position="259"/>
        <end position="284"/>
    </location>
</feature>
<dbReference type="RefSeq" id="WP_197710069.1">
    <property type="nucleotide sequence ID" value="NZ_BAAAGO010000066.1"/>
</dbReference>
<feature type="transmembrane region" description="Helical" evidence="5">
    <location>
        <begin position="216"/>
        <end position="238"/>
    </location>
</feature>
<proteinExistence type="predicted"/>
<evidence type="ECO:0000256" key="5">
    <source>
        <dbReference type="SAM" id="Phobius"/>
    </source>
</evidence>
<protein>
    <submittedName>
        <fullName evidence="6">Uncharacterized amino acid permease YdaO</fullName>
    </submittedName>
</protein>
<sequence>MTTTLRLPKRLLVGNPMTTTQLQETLLPKRLALPVYCSDPISSNAYATQEILLVLALGGASAVLFTPWVAVAVVSLLALVTLSYRQTCHAYPDGGGAYAVSRANLGTNASLVAAAALMVDYVMTVAVSIASGVENFVSAFPALAPYSVELCLGFIVLLTVMNLRGVRESGTLFAIPTYGFLVSVFVMLGVGFYNSLMGHTPVAESAGFGFSHTDPTGAALIILLLRAFASGCTSLTGVEAVSNGVPTFRKPKAHNASATLLLMGGLSIAMMLGISVLSTTAQIHIADSLGDLTGVPVDYEQRTVLAQLSAAVFGNNTFGFFAVQGFTTAILVLAANTAFNGFPILASILAADGSCPSS</sequence>
<dbReference type="EMBL" id="LT985188">
    <property type="protein sequence ID" value="SPD85819.1"/>
    <property type="molecule type" value="Genomic_DNA"/>
</dbReference>
<dbReference type="InterPro" id="IPR002293">
    <property type="entry name" value="AA/rel_permease1"/>
</dbReference>
<feature type="transmembrane region" description="Helical" evidence="5">
    <location>
        <begin position="172"/>
        <end position="196"/>
    </location>
</feature>
<evidence type="ECO:0000313" key="6">
    <source>
        <dbReference type="EMBL" id="SPD85819.1"/>
    </source>
</evidence>
<evidence type="ECO:0000256" key="2">
    <source>
        <dbReference type="ARBA" id="ARBA00022692"/>
    </source>
</evidence>
<comment type="subcellular location">
    <subcellularLocation>
        <location evidence="1">Membrane</location>
        <topology evidence="1">Multi-pass membrane protein</topology>
    </subcellularLocation>
</comment>
<feature type="transmembrane region" description="Helical" evidence="5">
    <location>
        <begin position="51"/>
        <end position="80"/>
    </location>
</feature>
<evidence type="ECO:0000313" key="7">
    <source>
        <dbReference type="Proteomes" id="UP000238164"/>
    </source>
</evidence>
<name>A0A2N9JE55_9ACTN</name>